<dbReference type="GeneID" id="68847054"/>
<feature type="chain" id="PRO_5002627771" description="Amidohydrolase-related domain-containing protein" evidence="1">
    <location>
        <begin position="26"/>
        <end position="450"/>
    </location>
</feature>
<dbReference type="PANTHER" id="PTHR43135">
    <property type="entry name" value="ALPHA-D-RIBOSE 1-METHYLPHOSPHONATE 5-TRIPHOSPHATE DIPHOSPHATASE"/>
    <property type="match status" value="1"/>
</dbReference>
<dbReference type="EMBL" id="AAUW01000009">
    <property type="protein sequence ID" value="EAV43534.1"/>
    <property type="molecule type" value="Genomic_DNA"/>
</dbReference>
<dbReference type="SUPFAM" id="SSF51338">
    <property type="entry name" value="Composite domain of metallo-dependent hydrolases"/>
    <property type="match status" value="2"/>
</dbReference>
<evidence type="ECO:0000313" key="3">
    <source>
        <dbReference type="EMBL" id="EAV43534.1"/>
    </source>
</evidence>
<dbReference type="SUPFAM" id="SSF51556">
    <property type="entry name" value="Metallo-dependent hydrolases"/>
    <property type="match status" value="1"/>
</dbReference>
<organism evidence="3 4">
    <name type="scientific">Roseibium aggregatum (strain ATCC 25650 / DSM 13394 / JCM 20685 / NBRC 16684 / NCIMB 2208 / IAM 12614 / B1)</name>
    <name type="common">Stappia aggregata</name>
    <dbReference type="NCBI Taxonomy" id="384765"/>
    <lineage>
        <taxon>Bacteria</taxon>
        <taxon>Pseudomonadati</taxon>
        <taxon>Pseudomonadota</taxon>
        <taxon>Alphaproteobacteria</taxon>
        <taxon>Hyphomicrobiales</taxon>
        <taxon>Stappiaceae</taxon>
        <taxon>Roseibium</taxon>
    </lineage>
</organism>
<dbReference type="InterPro" id="IPR032466">
    <property type="entry name" value="Metal_Hydrolase"/>
</dbReference>
<dbReference type="InterPro" id="IPR006680">
    <property type="entry name" value="Amidohydro-rel"/>
</dbReference>
<proteinExistence type="predicted"/>
<keyword evidence="1" id="KW-0732">Signal</keyword>
<dbReference type="InterPro" id="IPR051781">
    <property type="entry name" value="Metallo-dep_Hydrolase"/>
</dbReference>
<evidence type="ECO:0000259" key="2">
    <source>
        <dbReference type="Pfam" id="PF01979"/>
    </source>
</evidence>
<dbReference type="GO" id="GO:0016810">
    <property type="term" value="F:hydrolase activity, acting on carbon-nitrogen (but not peptide) bonds"/>
    <property type="evidence" value="ECO:0007669"/>
    <property type="project" value="InterPro"/>
</dbReference>
<protein>
    <recommendedName>
        <fullName evidence="2">Amidohydrolase-related domain-containing protein</fullName>
    </recommendedName>
</protein>
<dbReference type="Pfam" id="PF01979">
    <property type="entry name" value="Amidohydro_1"/>
    <property type="match status" value="1"/>
</dbReference>
<dbReference type="Gene3D" id="2.30.40.10">
    <property type="entry name" value="Urease, subunit C, domain 1"/>
    <property type="match status" value="1"/>
</dbReference>
<dbReference type="CDD" id="cd01299">
    <property type="entry name" value="Met_dep_hydrolase_A"/>
    <property type="match status" value="1"/>
</dbReference>
<dbReference type="eggNOG" id="COG1228">
    <property type="taxonomic scope" value="Bacteria"/>
</dbReference>
<dbReference type="AlphaFoldDB" id="A0NUD2"/>
<evidence type="ECO:0000313" key="4">
    <source>
        <dbReference type="Proteomes" id="UP000004848"/>
    </source>
</evidence>
<dbReference type="PANTHER" id="PTHR43135:SF3">
    <property type="entry name" value="ALPHA-D-RIBOSE 1-METHYLPHOSPHONATE 5-TRIPHOSPHATE DIPHOSPHATASE"/>
    <property type="match status" value="1"/>
</dbReference>
<dbReference type="RefSeq" id="WP_006935349.1">
    <property type="nucleotide sequence ID" value="NZ_AAUW01000009.1"/>
</dbReference>
<dbReference type="OrthoDB" id="9765769at2"/>
<sequence length="450" mass="48198">MRKLNLGNLTAALAVAVSFALPAAAQDASGPILLTNVNVFDGVNEALIENANVVVTDNLITAISTEPLAVAGGTVIDGGGRTMIPGMIDVHWHTYLANMTVGHLLNSADMSDIAITGLLGSEQVLMRGFTTVRDIGGNPFAVKKAIDAGQFPGPRMLVAGPPLGQTGGHFDLYPYNDVPRQPSDSLSYLERNGVVAIADGVPDVTRKAREILRMGAHHIKIAAGGGVTSIYDPLDVTQYSLEEMQAIVGVAENWNTYVAAHIFTDKAIQRAIKAGVKTIEHGNLIMEEETLQMMKDNGVWLSAQPLIDDEDRLVFDNPASTAKWIVATDGTGRNYEAAKKMGVKIAFGTDMLFDPAAAARQGKMVTKLKNWFTPYEALKMVTSDNAELLMLSGPRHPYQEGPLGVIAEGAYADLILVDGNPLENLDLVGDAEANFDLIMKDGVIYKNTLQ</sequence>
<feature type="domain" description="Amidohydrolase-related" evidence="2">
    <location>
        <begin position="82"/>
        <end position="443"/>
    </location>
</feature>
<gene>
    <name evidence="3" type="ORF">SIAM614_02616</name>
</gene>
<comment type="caution">
    <text evidence="3">The sequence shown here is derived from an EMBL/GenBank/DDBJ whole genome shotgun (WGS) entry which is preliminary data.</text>
</comment>
<feature type="signal peptide" evidence="1">
    <location>
        <begin position="1"/>
        <end position="25"/>
    </location>
</feature>
<dbReference type="Proteomes" id="UP000004848">
    <property type="component" value="Unassembled WGS sequence"/>
</dbReference>
<dbReference type="Gene3D" id="3.20.20.140">
    <property type="entry name" value="Metal-dependent hydrolases"/>
    <property type="match status" value="1"/>
</dbReference>
<reference evidence="3 4" key="1">
    <citation type="submission" date="2006-05" db="EMBL/GenBank/DDBJ databases">
        <authorList>
            <person name="King G."/>
            <person name="Ferriera S."/>
            <person name="Johnson J."/>
            <person name="Kravitz S."/>
            <person name="Beeson K."/>
            <person name="Sutton G."/>
            <person name="Rogers Y.-H."/>
            <person name="Friedman R."/>
            <person name="Frazier M."/>
            <person name="Venter J.C."/>
        </authorList>
    </citation>
    <scope>NUCLEOTIDE SEQUENCE [LARGE SCALE GENOMIC DNA]</scope>
    <source>
        <strain evidence="4">ATCC 25650 / DSM 13394 / JCM 20685 / NBRC 16684 / NCIMB 2208 / IAM 12614 / B1</strain>
    </source>
</reference>
<name>A0NUD2_ROSAI</name>
<evidence type="ECO:0000256" key="1">
    <source>
        <dbReference type="SAM" id="SignalP"/>
    </source>
</evidence>
<dbReference type="InterPro" id="IPR011059">
    <property type="entry name" value="Metal-dep_hydrolase_composite"/>
</dbReference>
<accession>A0NUD2</accession>
<dbReference type="InterPro" id="IPR057744">
    <property type="entry name" value="OTAase-like"/>
</dbReference>